<gene>
    <name evidence="2" type="ORF">CJF38_08845</name>
</gene>
<evidence type="ECO:0000313" key="3">
    <source>
        <dbReference type="Proteomes" id="UP000216897"/>
    </source>
</evidence>
<dbReference type="InterPro" id="IPR002514">
    <property type="entry name" value="Transposase_8"/>
</dbReference>
<sequence>MSMSTQRFTLEFKVEAVRQVIERGYSVADIAERLGVSTLSLYKWVKAVTPDKTEKQASDLLEAKSEIFVVASPNATAGRRARHFKKDIKKPACGRRYYLVTIR</sequence>
<evidence type="ECO:0008006" key="4">
    <source>
        <dbReference type="Google" id="ProtNLM"/>
    </source>
</evidence>
<comment type="caution">
    <text evidence="2">The sequence shown here is derived from an EMBL/GenBank/DDBJ whole genome shotgun (WGS) entry which is preliminary data.</text>
</comment>
<accession>A0ABX4GNM1</accession>
<evidence type="ECO:0000256" key="1">
    <source>
        <dbReference type="ARBA" id="ARBA00009964"/>
    </source>
</evidence>
<keyword evidence="3" id="KW-1185">Reference proteome</keyword>
<dbReference type="Proteomes" id="UP000216897">
    <property type="component" value="Unassembled WGS sequence"/>
</dbReference>
<evidence type="ECO:0000313" key="2">
    <source>
        <dbReference type="EMBL" id="OZY55520.1"/>
    </source>
</evidence>
<proteinExistence type="inferred from homology"/>
<dbReference type="Pfam" id="PF01527">
    <property type="entry name" value="HTH_Tnp_1"/>
    <property type="match status" value="1"/>
</dbReference>
<dbReference type="SUPFAM" id="SSF46689">
    <property type="entry name" value="Homeodomain-like"/>
    <property type="match status" value="1"/>
</dbReference>
<dbReference type="EMBL" id="NQKG01000006">
    <property type="protein sequence ID" value="OZY55520.1"/>
    <property type="molecule type" value="Genomic_DNA"/>
</dbReference>
<protein>
    <recommendedName>
        <fullName evidence="4">Transposase</fullName>
    </recommendedName>
</protein>
<reference evidence="2 3" key="1">
    <citation type="submission" date="2017-08" db="EMBL/GenBank/DDBJ databases">
        <title>Genomic and metabolic characterisation of spoilage-associated Pseudomonas species.</title>
        <authorList>
            <person name="Stanborough T."/>
            <person name="Fegan N."/>
            <person name="Powell S.M."/>
            <person name="Singh T."/>
            <person name="Tamplin M.L."/>
            <person name="Chandry P.S."/>
        </authorList>
    </citation>
    <scope>NUCLEOTIDE SEQUENCE [LARGE SCALE GENOMIC DNA]</scope>
    <source>
        <strain evidence="2 3">L1814</strain>
    </source>
</reference>
<dbReference type="Gene3D" id="1.10.10.60">
    <property type="entry name" value="Homeodomain-like"/>
    <property type="match status" value="1"/>
</dbReference>
<dbReference type="InterPro" id="IPR009057">
    <property type="entry name" value="Homeodomain-like_sf"/>
</dbReference>
<comment type="similarity">
    <text evidence="1">Belongs to the transposase 8 family.</text>
</comment>
<name>A0ABX4GNM1_9PSED</name>
<organism evidence="2 3">
    <name type="scientific">Pseudomonas lundensis</name>
    <dbReference type="NCBI Taxonomy" id="86185"/>
    <lineage>
        <taxon>Bacteria</taxon>
        <taxon>Pseudomonadati</taxon>
        <taxon>Pseudomonadota</taxon>
        <taxon>Gammaproteobacteria</taxon>
        <taxon>Pseudomonadales</taxon>
        <taxon>Pseudomonadaceae</taxon>
        <taxon>Pseudomonas</taxon>
    </lineage>
</organism>